<feature type="transmembrane region" description="Helical" evidence="2">
    <location>
        <begin position="290"/>
        <end position="312"/>
    </location>
</feature>
<keyword evidence="2" id="KW-1133">Transmembrane helix</keyword>
<accession>A0ABP9RRU1</accession>
<feature type="transmembrane region" description="Helical" evidence="2">
    <location>
        <begin position="232"/>
        <end position="250"/>
    </location>
</feature>
<dbReference type="EMBL" id="BAABJQ010000007">
    <property type="protein sequence ID" value="GAA5185076.1"/>
    <property type="molecule type" value="Genomic_DNA"/>
</dbReference>
<dbReference type="Proteomes" id="UP001501570">
    <property type="component" value="Unassembled WGS sequence"/>
</dbReference>
<reference evidence="4" key="1">
    <citation type="journal article" date="2019" name="Int. J. Syst. Evol. Microbiol.">
        <title>The Global Catalogue of Microorganisms (GCM) 10K type strain sequencing project: providing services to taxonomists for standard genome sequencing and annotation.</title>
        <authorList>
            <consortium name="The Broad Institute Genomics Platform"/>
            <consortium name="The Broad Institute Genome Sequencing Center for Infectious Disease"/>
            <person name="Wu L."/>
            <person name="Ma J."/>
        </authorList>
    </citation>
    <scope>NUCLEOTIDE SEQUENCE [LARGE SCALE GENOMIC DNA]</scope>
    <source>
        <strain evidence="4">JCM 18304</strain>
    </source>
</reference>
<evidence type="ECO:0000256" key="1">
    <source>
        <dbReference type="SAM" id="MobiDB-lite"/>
    </source>
</evidence>
<feature type="region of interest" description="Disordered" evidence="1">
    <location>
        <begin position="348"/>
        <end position="421"/>
    </location>
</feature>
<gene>
    <name evidence="3" type="ORF">GCM10023322_28010</name>
</gene>
<comment type="caution">
    <text evidence="3">The sequence shown here is derived from an EMBL/GenBank/DDBJ whole genome shotgun (WGS) entry which is preliminary data.</text>
</comment>
<name>A0ABP9RRU1_9ACTN</name>
<evidence type="ECO:0000313" key="4">
    <source>
        <dbReference type="Proteomes" id="UP001501570"/>
    </source>
</evidence>
<keyword evidence="4" id="KW-1185">Reference proteome</keyword>
<organism evidence="3 4">
    <name type="scientific">Rugosimonospora acidiphila</name>
    <dbReference type="NCBI Taxonomy" id="556531"/>
    <lineage>
        <taxon>Bacteria</taxon>
        <taxon>Bacillati</taxon>
        <taxon>Actinomycetota</taxon>
        <taxon>Actinomycetes</taxon>
        <taxon>Micromonosporales</taxon>
        <taxon>Micromonosporaceae</taxon>
        <taxon>Rugosimonospora</taxon>
    </lineage>
</organism>
<evidence type="ECO:0000256" key="2">
    <source>
        <dbReference type="SAM" id="Phobius"/>
    </source>
</evidence>
<proteinExistence type="predicted"/>
<feature type="compositionally biased region" description="Pro residues" evidence="1">
    <location>
        <begin position="386"/>
        <end position="421"/>
    </location>
</feature>
<dbReference type="RefSeq" id="WP_345629644.1">
    <property type="nucleotide sequence ID" value="NZ_BAABJQ010000007.1"/>
</dbReference>
<protein>
    <submittedName>
        <fullName evidence="3">Uncharacterized protein</fullName>
    </submittedName>
</protein>
<keyword evidence="2" id="KW-0812">Transmembrane</keyword>
<keyword evidence="2" id="KW-0472">Membrane</keyword>
<feature type="transmembrane region" description="Helical" evidence="2">
    <location>
        <begin position="262"/>
        <end position="284"/>
    </location>
</feature>
<evidence type="ECO:0000313" key="3">
    <source>
        <dbReference type="EMBL" id="GAA5185076.1"/>
    </source>
</evidence>
<sequence>MADQTNYANYEKLRDSIKTDYQQLLAAADSVRAAIDATGPFQVYLGVAGQGYKTLVNAANLWVNRLTDYDWEFPRLASQDMATWAHIRDHAGIMRDLTRWMEAMGSDESTRAALRSDTGADTVRTAVQDALANRRSTVDDSQYFAKFEANQPVQSNGMRPPIAQIPLPYLGQHVPSGQAAHGNADGSPWAGLTGDSYRAAFKPQLDATQLLYDYADQAMTLLRTARGSYNDFFAAFKNWMWAAIAILIAFRTAIRNFWRSVLALAGIMLAAEASGIGAVLWAAVVANRVAIGLAAIAVVFVERLLAIIQAWVGLGKNLDTLAAGVDSFNNKILQLTTMPGGFVNGHWPDPTNTAEFPDMGRNKDGAWQPVTNSEQNGRDGFSVPPWSSPVPAGPPAPVVPAPPVPAPLPDPPSPFGYPPYP</sequence>